<dbReference type="EMBL" id="BLXT01007322">
    <property type="protein sequence ID" value="GFO38564.1"/>
    <property type="molecule type" value="Genomic_DNA"/>
</dbReference>
<evidence type="ECO:0000313" key="1">
    <source>
        <dbReference type="EMBL" id="GFO38564.1"/>
    </source>
</evidence>
<keyword evidence="2" id="KW-1185">Reference proteome</keyword>
<name>A0AAV4D341_9GAST</name>
<sequence>MFDILTTWRDKRFGRRRTYFPRRFPQPHGVRHARHPNLARMTTKSLSRWIFYLMVAMLNSSINVRAESFSSAERGSCAHGTKLLNAR</sequence>
<organism evidence="1 2">
    <name type="scientific">Plakobranchus ocellatus</name>
    <dbReference type="NCBI Taxonomy" id="259542"/>
    <lineage>
        <taxon>Eukaryota</taxon>
        <taxon>Metazoa</taxon>
        <taxon>Spiralia</taxon>
        <taxon>Lophotrochozoa</taxon>
        <taxon>Mollusca</taxon>
        <taxon>Gastropoda</taxon>
        <taxon>Heterobranchia</taxon>
        <taxon>Euthyneura</taxon>
        <taxon>Panpulmonata</taxon>
        <taxon>Sacoglossa</taxon>
        <taxon>Placobranchoidea</taxon>
        <taxon>Plakobranchidae</taxon>
        <taxon>Plakobranchus</taxon>
    </lineage>
</organism>
<dbReference type="AlphaFoldDB" id="A0AAV4D341"/>
<evidence type="ECO:0000313" key="2">
    <source>
        <dbReference type="Proteomes" id="UP000735302"/>
    </source>
</evidence>
<comment type="caution">
    <text evidence="1">The sequence shown here is derived from an EMBL/GenBank/DDBJ whole genome shotgun (WGS) entry which is preliminary data.</text>
</comment>
<accession>A0AAV4D341</accession>
<protein>
    <submittedName>
        <fullName evidence="1">Uncharacterized protein</fullName>
    </submittedName>
</protein>
<gene>
    <name evidence="1" type="ORF">PoB_006506900</name>
</gene>
<dbReference type="Proteomes" id="UP000735302">
    <property type="component" value="Unassembled WGS sequence"/>
</dbReference>
<reference evidence="1 2" key="1">
    <citation type="journal article" date="2021" name="Elife">
        <title>Chloroplast acquisition without the gene transfer in kleptoplastic sea slugs, Plakobranchus ocellatus.</title>
        <authorList>
            <person name="Maeda T."/>
            <person name="Takahashi S."/>
            <person name="Yoshida T."/>
            <person name="Shimamura S."/>
            <person name="Takaki Y."/>
            <person name="Nagai Y."/>
            <person name="Toyoda A."/>
            <person name="Suzuki Y."/>
            <person name="Arimoto A."/>
            <person name="Ishii H."/>
            <person name="Satoh N."/>
            <person name="Nishiyama T."/>
            <person name="Hasebe M."/>
            <person name="Maruyama T."/>
            <person name="Minagawa J."/>
            <person name="Obokata J."/>
            <person name="Shigenobu S."/>
        </authorList>
    </citation>
    <scope>NUCLEOTIDE SEQUENCE [LARGE SCALE GENOMIC DNA]</scope>
</reference>
<proteinExistence type="predicted"/>